<proteinExistence type="predicted"/>
<dbReference type="OMA" id="IQWHEVQ"/>
<dbReference type="Gramene" id="EOY13822">
    <property type="protein sequence ID" value="EOY13822"/>
    <property type="gene ID" value="TCM_032477"/>
</dbReference>
<dbReference type="AlphaFoldDB" id="A0A061FAT3"/>
<dbReference type="Proteomes" id="UP000026915">
    <property type="component" value="Chromosome 7"/>
</dbReference>
<gene>
    <name evidence="1" type="ORF">TCM_032477</name>
</gene>
<protein>
    <submittedName>
        <fullName evidence="1">Uncharacterized protein</fullName>
    </submittedName>
</protein>
<dbReference type="HOGENOM" id="CLU_2487938_0_0_1"/>
<evidence type="ECO:0000313" key="1">
    <source>
        <dbReference type="EMBL" id="EOY13822.1"/>
    </source>
</evidence>
<evidence type="ECO:0000313" key="2">
    <source>
        <dbReference type="Proteomes" id="UP000026915"/>
    </source>
</evidence>
<organism evidence="1 2">
    <name type="scientific">Theobroma cacao</name>
    <name type="common">Cacao</name>
    <name type="synonym">Cocoa</name>
    <dbReference type="NCBI Taxonomy" id="3641"/>
    <lineage>
        <taxon>Eukaryota</taxon>
        <taxon>Viridiplantae</taxon>
        <taxon>Streptophyta</taxon>
        <taxon>Embryophyta</taxon>
        <taxon>Tracheophyta</taxon>
        <taxon>Spermatophyta</taxon>
        <taxon>Magnoliopsida</taxon>
        <taxon>eudicotyledons</taxon>
        <taxon>Gunneridae</taxon>
        <taxon>Pentapetalae</taxon>
        <taxon>rosids</taxon>
        <taxon>malvids</taxon>
        <taxon>Malvales</taxon>
        <taxon>Malvaceae</taxon>
        <taxon>Byttnerioideae</taxon>
        <taxon>Theobroma</taxon>
    </lineage>
</organism>
<sequence>MYSVINTKVLIHSSIGETLLIQTDMSRSHTTIPKTIQWHEVQLPNRWKLERVTTLITIQNIEINQVAEYRDGFVELVFNRLPRMPPR</sequence>
<dbReference type="EMBL" id="CM001885">
    <property type="protein sequence ID" value="EOY13822.1"/>
    <property type="molecule type" value="Genomic_DNA"/>
</dbReference>
<reference evidence="1 2" key="1">
    <citation type="journal article" date="2013" name="Genome Biol.">
        <title>The genome sequence of the most widely cultivated cacao type and its use to identify candidate genes regulating pod color.</title>
        <authorList>
            <person name="Motamayor J.C."/>
            <person name="Mockaitis K."/>
            <person name="Schmutz J."/>
            <person name="Haiminen N."/>
            <person name="Iii D.L."/>
            <person name="Cornejo O."/>
            <person name="Findley S.D."/>
            <person name="Zheng P."/>
            <person name="Utro F."/>
            <person name="Royaert S."/>
            <person name="Saski C."/>
            <person name="Jenkins J."/>
            <person name="Podicheti R."/>
            <person name="Zhao M."/>
            <person name="Scheffler B.E."/>
            <person name="Stack J.C."/>
            <person name="Feltus F.A."/>
            <person name="Mustiga G.M."/>
            <person name="Amores F."/>
            <person name="Phillips W."/>
            <person name="Marelli J.P."/>
            <person name="May G.D."/>
            <person name="Shapiro H."/>
            <person name="Ma J."/>
            <person name="Bustamante C.D."/>
            <person name="Schnell R.J."/>
            <person name="Main D."/>
            <person name="Gilbert D."/>
            <person name="Parida L."/>
            <person name="Kuhn D.N."/>
        </authorList>
    </citation>
    <scope>NUCLEOTIDE SEQUENCE [LARGE SCALE GENOMIC DNA]</scope>
    <source>
        <strain evidence="2">cv. Matina 1-6</strain>
    </source>
</reference>
<dbReference type="InParanoid" id="A0A061FAT3"/>
<accession>A0A061FAT3</accession>
<name>A0A061FAT3_THECC</name>
<keyword evidence="2" id="KW-1185">Reference proteome</keyword>